<evidence type="ECO:0000256" key="7">
    <source>
        <dbReference type="PROSITE-ProRule" id="PRU01373"/>
    </source>
</evidence>
<dbReference type="InterPro" id="IPR005490">
    <property type="entry name" value="LD_TPept_cat_dom"/>
</dbReference>
<feature type="active site" description="Proton donor/acceptor" evidence="7">
    <location>
        <position position="287"/>
    </location>
</feature>
<comment type="similarity">
    <text evidence="2">Belongs to the YkuD family.</text>
</comment>
<dbReference type="Pfam" id="PF03734">
    <property type="entry name" value="YkuD"/>
    <property type="match status" value="1"/>
</dbReference>
<dbReference type="GO" id="GO:0071972">
    <property type="term" value="F:peptidoglycan L,D-transpeptidase activity"/>
    <property type="evidence" value="ECO:0007669"/>
    <property type="project" value="TreeGrafter"/>
</dbReference>
<keyword evidence="4 7" id="KW-0133">Cell shape</keyword>
<dbReference type="GO" id="GO:0018104">
    <property type="term" value="P:peptidoglycan-protein cross-linking"/>
    <property type="evidence" value="ECO:0007669"/>
    <property type="project" value="TreeGrafter"/>
</dbReference>
<reference evidence="11" key="1">
    <citation type="submission" date="2016-11" db="EMBL/GenBank/DDBJ databases">
        <authorList>
            <person name="Varghese N."/>
            <person name="Submissions S."/>
        </authorList>
    </citation>
    <scope>NUCLEOTIDE SEQUENCE [LARGE SCALE GENOMIC DNA]</scope>
    <source>
        <strain evidence="11">DSM 17539</strain>
    </source>
</reference>
<proteinExistence type="inferred from homology"/>
<name>A0A1M4UM87_9FLAO</name>
<dbReference type="InterPro" id="IPR050979">
    <property type="entry name" value="LD-transpeptidase"/>
</dbReference>
<protein>
    <submittedName>
        <fullName evidence="10">L,D-transpeptidase catalytic domain</fullName>
    </submittedName>
</protein>
<feature type="active site" description="Nucleophile" evidence="7">
    <location>
        <position position="303"/>
    </location>
</feature>
<sequence length="349" mass="40245">MRNVIYRGGDRCHFIFLGTVLVLLKITPNFTPMIKLNVIIFHVFVLLIVSCNVNRPISAENPSAENPLSVQQHLVPKNSIPKKAKPTMAYVDRDITVSNYFDFMDGLVKKYDSIVPYALTEHVLVRANPWIMDTLANTDYYRQMAKDSFVYDQRKMIVLRSNDSLLIPDAETGQQLIKDMENTLIDINIPEYKLRIYQDSLLLFTFPIRVGQDRKRYLAMGDRVTDLRTKTGKGKIVRLERNPSFYNPVTGKRFYVTRRDDKKTTIMPKIPWIETEINGIRNGQMIHPTTNPETLGKASSNGCIGVTEADAWIIYYHAPLNTAVQIRYDLDILDENGEIQKLKDIYNYQ</sequence>
<keyword evidence="8" id="KW-0812">Transmembrane</keyword>
<evidence type="ECO:0000256" key="1">
    <source>
        <dbReference type="ARBA" id="ARBA00004752"/>
    </source>
</evidence>
<keyword evidence="11" id="KW-1185">Reference proteome</keyword>
<keyword evidence="8" id="KW-0472">Membrane</keyword>
<evidence type="ECO:0000256" key="3">
    <source>
        <dbReference type="ARBA" id="ARBA00022679"/>
    </source>
</evidence>
<evidence type="ECO:0000313" key="11">
    <source>
        <dbReference type="Proteomes" id="UP000184406"/>
    </source>
</evidence>
<dbReference type="Gene3D" id="2.40.440.10">
    <property type="entry name" value="L,D-transpeptidase catalytic domain-like"/>
    <property type="match status" value="1"/>
</dbReference>
<dbReference type="GO" id="GO:0071555">
    <property type="term" value="P:cell wall organization"/>
    <property type="evidence" value="ECO:0007669"/>
    <property type="project" value="UniProtKB-UniRule"/>
</dbReference>
<dbReference type="PANTHER" id="PTHR30582">
    <property type="entry name" value="L,D-TRANSPEPTIDASE"/>
    <property type="match status" value="1"/>
</dbReference>
<dbReference type="UniPathway" id="UPA00219"/>
<dbReference type="EMBL" id="FQUX01000001">
    <property type="protein sequence ID" value="SHE57683.1"/>
    <property type="molecule type" value="Genomic_DNA"/>
</dbReference>
<feature type="domain" description="L,D-TPase catalytic" evidence="9">
    <location>
        <begin position="183"/>
        <end position="327"/>
    </location>
</feature>
<dbReference type="CDD" id="cd16913">
    <property type="entry name" value="YkuD_like"/>
    <property type="match status" value="1"/>
</dbReference>
<evidence type="ECO:0000256" key="4">
    <source>
        <dbReference type="ARBA" id="ARBA00022960"/>
    </source>
</evidence>
<evidence type="ECO:0000256" key="2">
    <source>
        <dbReference type="ARBA" id="ARBA00005992"/>
    </source>
</evidence>
<dbReference type="GO" id="GO:0008360">
    <property type="term" value="P:regulation of cell shape"/>
    <property type="evidence" value="ECO:0007669"/>
    <property type="project" value="UniProtKB-UniRule"/>
</dbReference>
<dbReference type="GO" id="GO:0005576">
    <property type="term" value="C:extracellular region"/>
    <property type="evidence" value="ECO:0007669"/>
    <property type="project" value="TreeGrafter"/>
</dbReference>
<organism evidence="10 11">
    <name type="scientific">Arenibacter palladensis</name>
    <dbReference type="NCBI Taxonomy" id="237373"/>
    <lineage>
        <taxon>Bacteria</taxon>
        <taxon>Pseudomonadati</taxon>
        <taxon>Bacteroidota</taxon>
        <taxon>Flavobacteriia</taxon>
        <taxon>Flavobacteriales</taxon>
        <taxon>Flavobacteriaceae</taxon>
        <taxon>Arenibacter</taxon>
    </lineage>
</organism>
<evidence type="ECO:0000256" key="5">
    <source>
        <dbReference type="ARBA" id="ARBA00022984"/>
    </source>
</evidence>
<comment type="pathway">
    <text evidence="1 7">Cell wall biogenesis; peptidoglycan biosynthesis.</text>
</comment>
<keyword evidence="5 7" id="KW-0573">Peptidoglycan synthesis</keyword>
<dbReference type="InterPro" id="IPR038063">
    <property type="entry name" value="Transpep_catalytic_dom"/>
</dbReference>
<evidence type="ECO:0000256" key="8">
    <source>
        <dbReference type="SAM" id="Phobius"/>
    </source>
</evidence>
<dbReference type="Proteomes" id="UP000184406">
    <property type="component" value="Unassembled WGS sequence"/>
</dbReference>
<accession>A0A1M4UM87</accession>
<dbReference type="AlphaFoldDB" id="A0A1M4UM87"/>
<keyword evidence="8" id="KW-1133">Transmembrane helix</keyword>
<keyword evidence="6 7" id="KW-0961">Cell wall biogenesis/degradation</keyword>
<evidence type="ECO:0000313" key="10">
    <source>
        <dbReference type="EMBL" id="SHE57683.1"/>
    </source>
</evidence>
<evidence type="ECO:0000259" key="9">
    <source>
        <dbReference type="PROSITE" id="PS52029"/>
    </source>
</evidence>
<dbReference type="SUPFAM" id="SSF141523">
    <property type="entry name" value="L,D-transpeptidase catalytic domain-like"/>
    <property type="match status" value="1"/>
</dbReference>
<dbReference type="PROSITE" id="PS52029">
    <property type="entry name" value="LD_TPASE"/>
    <property type="match status" value="1"/>
</dbReference>
<feature type="transmembrane region" description="Helical" evidence="8">
    <location>
        <begin position="12"/>
        <end position="28"/>
    </location>
</feature>
<keyword evidence="3" id="KW-0808">Transferase</keyword>
<dbReference type="GO" id="GO:0016740">
    <property type="term" value="F:transferase activity"/>
    <property type="evidence" value="ECO:0007669"/>
    <property type="project" value="UniProtKB-KW"/>
</dbReference>
<evidence type="ECO:0000256" key="6">
    <source>
        <dbReference type="ARBA" id="ARBA00023316"/>
    </source>
</evidence>
<gene>
    <name evidence="10" type="ORF">SAMN03080594_101674</name>
</gene>